<evidence type="ECO:0000256" key="2">
    <source>
        <dbReference type="ARBA" id="ARBA00022840"/>
    </source>
</evidence>
<evidence type="ECO:0000256" key="1">
    <source>
        <dbReference type="ARBA" id="ARBA00022741"/>
    </source>
</evidence>
<organism evidence="4">
    <name type="scientific">hydrothermal vent metagenome</name>
    <dbReference type="NCBI Taxonomy" id="652676"/>
    <lineage>
        <taxon>unclassified sequences</taxon>
        <taxon>metagenomes</taxon>
        <taxon>ecological metagenomes</taxon>
    </lineage>
</organism>
<dbReference type="NCBIfam" id="TIGR01978">
    <property type="entry name" value="sufC"/>
    <property type="match status" value="1"/>
</dbReference>
<dbReference type="InterPro" id="IPR027417">
    <property type="entry name" value="P-loop_NTPase"/>
</dbReference>
<dbReference type="AlphaFoldDB" id="A0A160VDJ5"/>
<dbReference type="InterPro" id="IPR003439">
    <property type="entry name" value="ABC_transporter-like_ATP-bd"/>
</dbReference>
<dbReference type="EMBL" id="FAXC01000274">
    <property type="protein sequence ID" value="CUV09595.1"/>
    <property type="molecule type" value="Genomic_DNA"/>
</dbReference>
<evidence type="ECO:0000313" key="4">
    <source>
        <dbReference type="EMBL" id="CUV08560.1"/>
    </source>
</evidence>
<sequence length="246" mass="27335">MLEIKDLHVKVEDKDILKGINLTVHPGELHAIMGRNGSGKSTLANVIAGQESYEITSGDILYNGTSIISESPEERALAGIFMSFQYPVIIPGVNNTYFLKAALNAIRKHQGKTELDAVEFLKLIRKKLAVVEMDEKYLHRAVNDGFSGGEKKKNEILQMLTLEPALAILDETDSGLDIDALKIVAAGVNNYRRDDRAIVIITHYQRILKYLEADYVHVLINGKIAKSGGENLAEQLEEKGYSWLDN</sequence>
<dbReference type="PANTHER" id="PTHR43204:SF1">
    <property type="entry name" value="ABC TRANSPORTER I FAMILY MEMBER 6, CHLOROPLASTIC"/>
    <property type="match status" value="1"/>
</dbReference>
<dbReference type="InterPro" id="IPR003593">
    <property type="entry name" value="AAA+_ATPase"/>
</dbReference>
<dbReference type="InterPro" id="IPR017871">
    <property type="entry name" value="ABC_transporter-like_CS"/>
</dbReference>
<keyword evidence="2" id="KW-0067">ATP-binding</keyword>
<dbReference type="SMART" id="SM00382">
    <property type="entry name" value="AAA"/>
    <property type="match status" value="1"/>
</dbReference>
<accession>A0A160VDJ5</accession>
<gene>
    <name evidence="4" type="ORF">MGWOODY_Mmi1659</name>
    <name evidence="5" type="ORF">MGWOODY_Mmi2</name>
</gene>
<proteinExistence type="predicted"/>
<feature type="domain" description="ABC transporter" evidence="3">
    <location>
        <begin position="2"/>
        <end position="246"/>
    </location>
</feature>
<dbReference type="EMBL" id="FAXC01000082">
    <property type="protein sequence ID" value="CUV08560.1"/>
    <property type="molecule type" value="Genomic_DNA"/>
</dbReference>
<dbReference type="PANTHER" id="PTHR43204">
    <property type="entry name" value="ABC TRANSPORTER I FAMILY MEMBER 6, CHLOROPLASTIC"/>
    <property type="match status" value="1"/>
</dbReference>
<dbReference type="CDD" id="cd03217">
    <property type="entry name" value="ABC_FeS_Assembly"/>
    <property type="match status" value="1"/>
</dbReference>
<dbReference type="InterPro" id="IPR010230">
    <property type="entry name" value="FeS-cluster_ATPase_SufC"/>
</dbReference>
<dbReference type="SUPFAM" id="SSF52540">
    <property type="entry name" value="P-loop containing nucleoside triphosphate hydrolases"/>
    <property type="match status" value="1"/>
</dbReference>
<name>A0A160VDJ5_9ZZZZ</name>
<protein>
    <submittedName>
        <fullName evidence="4">Iron-sulfur cluster assembly ATPase protein SufC</fullName>
    </submittedName>
</protein>
<dbReference type="Pfam" id="PF00005">
    <property type="entry name" value="ABC_tran"/>
    <property type="match status" value="1"/>
</dbReference>
<reference evidence="4" key="1">
    <citation type="submission" date="2015-10" db="EMBL/GenBank/DDBJ databases">
        <authorList>
            <person name="Gilbert D.G."/>
        </authorList>
    </citation>
    <scope>NUCLEOTIDE SEQUENCE</scope>
</reference>
<dbReference type="PROSITE" id="PS50893">
    <property type="entry name" value="ABC_TRANSPORTER_2"/>
    <property type="match status" value="1"/>
</dbReference>
<keyword evidence="1" id="KW-0547">Nucleotide-binding</keyword>
<evidence type="ECO:0000259" key="3">
    <source>
        <dbReference type="PROSITE" id="PS50893"/>
    </source>
</evidence>
<evidence type="ECO:0000313" key="5">
    <source>
        <dbReference type="EMBL" id="CUV09595.1"/>
    </source>
</evidence>
<dbReference type="Gene3D" id="3.40.50.300">
    <property type="entry name" value="P-loop containing nucleotide triphosphate hydrolases"/>
    <property type="match status" value="1"/>
</dbReference>
<dbReference type="PROSITE" id="PS00211">
    <property type="entry name" value="ABC_TRANSPORTER_1"/>
    <property type="match status" value="1"/>
</dbReference>
<dbReference type="GO" id="GO:0016887">
    <property type="term" value="F:ATP hydrolysis activity"/>
    <property type="evidence" value="ECO:0007669"/>
    <property type="project" value="InterPro"/>
</dbReference>
<dbReference type="GO" id="GO:0005524">
    <property type="term" value="F:ATP binding"/>
    <property type="evidence" value="ECO:0007669"/>
    <property type="project" value="UniProtKB-KW"/>
</dbReference>